<dbReference type="GO" id="GO:0004649">
    <property type="term" value="F:poly(ADP-ribose) glycohydrolase activity"/>
    <property type="evidence" value="ECO:0007669"/>
    <property type="project" value="InterPro"/>
</dbReference>
<dbReference type="SUPFAM" id="SSF143990">
    <property type="entry name" value="YbiA-like"/>
    <property type="match status" value="1"/>
</dbReference>
<reference evidence="4" key="1">
    <citation type="submission" date="2021-01" db="EMBL/GenBank/DDBJ databases">
        <authorList>
            <person name="Corre E."/>
            <person name="Pelletier E."/>
            <person name="Niang G."/>
            <person name="Scheremetjew M."/>
            <person name="Finn R."/>
            <person name="Kale V."/>
            <person name="Holt S."/>
            <person name="Cochrane G."/>
            <person name="Meng A."/>
            <person name="Brown T."/>
            <person name="Cohen L."/>
        </authorList>
    </citation>
    <scope>NUCLEOTIDE SEQUENCE</scope>
    <source>
        <strain evidence="4">RCC1693</strain>
    </source>
</reference>
<dbReference type="GO" id="GO:0005634">
    <property type="term" value="C:nucleus"/>
    <property type="evidence" value="ECO:0007669"/>
    <property type="project" value="TreeGrafter"/>
</dbReference>
<name>A0A7S2G7J6_9STRA</name>
<feature type="region of interest" description="Disordered" evidence="1">
    <location>
        <begin position="280"/>
        <end position="309"/>
    </location>
</feature>
<dbReference type="GO" id="GO:0005975">
    <property type="term" value="P:carbohydrate metabolic process"/>
    <property type="evidence" value="ECO:0007669"/>
    <property type="project" value="InterPro"/>
</dbReference>
<evidence type="ECO:0008006" key="5">
    <source>
        <dbReference type="Google" id="ProtNLM"/>
    </source>
</evidence>
<dbReference type="GO" id="GO:0009225">
    <property type="term" value="P:nucleotide-sugar metabolic process"/>
    <property type="evidence" value="ECO:0007669"/>
    <property type="project" value="TreeGrafter"/>
</dbReference>
<feature type="domain" description="NADAR" evidence="3">
    <location>
        <begin position="395"/>
        <end position="535"/>
    </location>
</feature>
<dbReference type="InterPro" id="IPR046372">
    <property type="entry name" value="PARG_cat_C"/>
</dbReference>
<dbReference type="AlphaFoldDB" id="A0A7S2G7J6"/>
<dbReference type="CDD" id="cd15457">
    <property type="entry name" value="NADAR"/>
    <property type="match status" value="1"/>
</dbReference>
<dbReference type="InterPro" id="IPR012816">
    <property type="entry name" value="NADAR"/>
</dbReference>
<evidence type="ECO:0000259" key="2">
    <source>
        <dbReference type="Pfam" id="PF05028"/>
    </source>
</evidence>
<dbReference type="InterPro" id="IPR007724">
    <property type="entry name" value="Poly_GlycHdrlase"/>
</dbReference>
<gene>
    <name evidence="4" type="ORF">FPAR1323_LOCUS13902</name>
</gene>
<dbReference type="Gene3D" id="1.10.357.40">
    <property type="entry name" value="YbiA-like"/>
    <property type="match status" value="1"/>
</dbReference>
<evidence type="ECO:0000313" key="4">
    <source>
        <dbReference type="EMBL" id="CAD9437502.1"/>
    </source>
</evidence>
<evidence type="ECO:0000259" key="3">
    <source>
        <dbReference type="Pfam" id="PF08719"/>
    </source>
</evidence>
<feature type="region of interest" description="Disordered" evidence="1">
    <location>
        <begin position="541"/>
        <end position="575"/>
    </location>
</feature>
<protein>
    <recommendedName>
        <fullName evidence="5">Poly(ADP-ribose) glycohydrolase</fullName>
    </recommendedName>
</protein>
<dbReference type="GO" id="GO:0006282">
    <property type="term" value="P:regulation of DNA repair"/>
    <property type="evidence" value="ECO:0007669"/>
    <property type="project" value="InterPro"/>
</dbReference>
<evidence type="ECO:0000256" key="1">
    <source>
        <dbReference type="SAM" id="MobiDB-lite"/>
    </source>
</evidence>
<dbReference type="GO" id="GO:0005737">
    <property type="term" value="C:cytoplasm"/>
    <property type="evidence" value="ECO:0007669"/>
    <property type="project" value="TreeGrafter"/>
</dbReference>
<feature type="domain" description="PARG catalytic Macro" evidence="2">
    <location>
        <begin position="859"/>
        <end position="954"/>
    </location>
</feature>
<proteinExistence type="predicted"/>
<dbReference type="PANTHER" id="PTHR12837:SF0">
    <property type="entry name" value="POLY(ADP-RIBOSE) GLYCOHYDROLASE"/>
    <property type="match status" value="1"/>
</dbReference>
<dbReference type="PANTHER" id="PTHR12837">
    <property type="entry name" value="POLY ADP-RIBOSE GLYCOHYDROLASE"/>
    <property type="match status" value="1"/>
</dbReference>
<sequence>MTKIPAIILVKLMRGLPEDQEAAVQSLLGAYAICMNPDIRTCMNVVVGRRPDGSGGFVLDKFSLYYPDNASCQAEWGNTWDLLRGYSFRTATLSGSLTDTRQSLDGLRRGLLPDELKDVSPFDPNRHQLVIDDHSAYDDCAYVRSVEGETHEARLVRIECMVKAMVASYGGNGILAPSFDPAERAEGVTALEGEWVLLKNVIAAAKIADAAAEARWARHTATKDFQADYMGHPIPIRTGDHFWTFAGEIQIGWHGSVDPPCDMDGCAIWELSPACTYDSSTAAAPPKKGGSNSSHSNTSGAGSDRSSAAAAVETPTGFVPAADFGSGAASESMYFLSRDQAGVIRSKSKGPGLALLEPYVGSLPGWVPTRLVARALGYSTAAIEAAESRHGSNYAWCTEFENVHSTWTFTEPGFTVGTRRFNGSEQLYQLLKAGDPGTEGFERHADAFASATEMEAYTLGNDLTLRLDWEACKDRCMMLALRLKFESNYGLRTLLLSTHPRRLVSVKPDKYWGAGLDGTGLNRLGELLVELRTDLMAQGGGVGAPPLGGLPSRVGRAADGATDERPLDAPPLPPAEWDVPREVIYGKERNVLMSGLRNTLKNPGSAKSDPVVEDKQDALEPAFEEEASAAAAIDNDGGGEGSGSGDSRVTVLGRVVLDVDKLAAQHPIRFKCENKMLVYNACLEQQGPTDPMVPTAPMAFTRTKACRLPLSIEIEALEATRARVQVLAGVFTYPASSTTCTEWHLNFADKHLFGYWSGSLFAQDEMQVQEHPVLGALQLYLTNTNTNSNSDGNRVSALVPLTRDAGGPTPCLVTNVPRMCAIDTSASMRVPRGLYGRCFAIAKGDDVLAQTTIFSDRPPRYSNILAVEAPKPNRGSYTDSQISDILCTAYSGFLAARSDSIGSSVDDDGIHVVRVHTGHWGCGAYGGNKQLMAILQVLAAHLAGVELSYHAFDAAGAAEVQRGLSLLGDIEREMMPGTGHDGGEEGGRISLPCLVARLVGHRFRWGISDGN</sequence>
<dbReference type="Pfam" id="PF05028">
    <property type="entry name" value="PARG_cat_C"/>
    <property type="match status" value="1"/>
</dbReference>
<accession>A0A7S2G7J6</accession>
<feature type="compositionally biased region" description="Low complexity" evidence="1">
    <location>
        <begin position="289"/>
        <end position="309"/>
    </location>
</feature>
<dbReference type="InterPro" id="IPR037238">
    <property type="entry name" value="YbiA-like_sf"/>
</dbReference>
<dbReference type="EMBL" id="HBGT01026761">
    <property type="protein sequence ID" value="CAD9437502.1"/>
    <property type="molecule type" value="Transcribed_RNA"/>
</dbReference>
<dbReference type="Pfam" id="PF08719">
    <property type="entry name" value="NADAR"/>
    <property type="match status" value="1"/>
</dbReference>
<organism evidence="4">
    <name type="scientific">Florenciella parvula</name>
    <dbReference type="NCBI Taxonomy" id="236787"/>
    <lineage>
        <taxon>Eukaryota</taxon>
        <taxon>Sar</taxon>
        <taxon>Stramenopiles</taxon>
        <taxon>Ochrophyta</taxon>
        <taxon>Dictyochophyceae</taxon>
        <taxon>Florenciellales</taxon>
        <taxon>Florenciella</taxon>
    </lineage>
</organism>
<dbReference type="GO" id="GO:1990966">
    <property type="term" value="P:ATP generation from poly-ADP-D-ribose"/>
    <property type="evidence" value="ECO:0007669"/>
    <property type="project" value="TreeGrafter"/>
</dbReference>